<evidence type="ECO:0000313" key="2">
    <source>
        <dbReference type="EMBL" id="MED6189294.1"/>
    </source>
</evidence>
<proteinExistence type="predicted"/>
<dbReference type="EMBL" id="JASCZI010183340">
    <property type="protein sequence ID" value="MED6189294.1"/>
    <property type="molecule type" value="Genomic_DNA"/>
</dbReference>
<dbReference type="Proteomes" id="UP001341840">
    <property type="component" value="Unassembled WGS sequence"/>
</dbReference>
<keyword evidence="3" id="KW-1185">Reference proteome</keyword>
<gene>
    <name evidence="2" type="ORF">PIB30_094555</name>
</gene>
<accession>A0ABU6WVC4</accession>
<name>A0ABU6WVC4_9FABA</name>
<feature type="region of interest" description="Disordered" evidence="1">
    <location>
        <begin position="71"/>
        <end position="90"/>
    </location>
</feature>
<protein>
    <submittedName>
        <fullName evidence="2">Uncharacterized protein</fullName>
    </submittedName>
</protein>
<organism evidence="2 3">
    <name type="scientific">Stylosanthes scabra</name>
    <dbReference type="NCBI Taxonomy" id="79078"/>
    <lineage>
        <taxon>Eukaryota</taxon>
        <taxon>Viridiplantae</taxon>
        <taxon>Streptophyta</taxon>
        <taxon>Embryophyta</taxon>
        <taxon>Tracheophyta</taxon>
        <taxon>Spermatophyta</taxon>
        <taxon>Magnoliopsida</taxon>
        <taxon>eudicotyledons</taxon>
        <taxon>Gunneridae</taxon>
        <taxon>Pentapetalae</taxon>
        <taxon>rosids</taxon>
        <taxon>fabids</taxon>
        <taxon>Fabales</taxon>
        <taxon>Fabaceae</taxon>
        <taxon>Papilionoideae</taxon>
        <taxon>50 kb inversion clade</taxon>
        <taxon>dalbergioids sensu lato</taxon>
        <taxon>Dalbergieae</taxon>
        <taxon>Pterocarpus clade</taxon>
        <taxon>Stylosanthes</taxon>
    </lineage>
</organism>
<evidence type="ECO:0000256" key="1">
    <source>
        <dbReference type="SAM" id="MobiDB-lite"/>
    </source>
</evidence>
<reference evidence="2 3" key="1">
    <citation type="journal article" date="2023" name="Plants (Basel)">
        <title>Bridging the Gap: Combining Genomics and Transcriptomics Approaches to Understand Stylosanthes scabra, an Orphan Legume from the Brazilian Caatinga.</title>
        <authorList>
            <person name="Ferreira-Neto J.R.C."/>
            <person name="da Silva M.D."/>
            <person name="Binneck E."/>
            <person name="de Melo N.F."/>
            <person name="da Silva R.H."/>
            <person name="de Melo A.L.T.M."/>
            <person name="Pandolfi V."/>
            <person name="Bustamante F.O."/>
            <person name="Brasileiro-Vidal A.C."/>
            <person name="Benko-Iseppon A.M."/>
        </authorList>
    </citation>
    <scope>NUCLEOTIDE SEQUENCE [LARGE SCALE GENOMIC DNA]</scope>
    <source>
        <tissue evidence="2">Leaves</tissue>
    </source>
</reference>
<comment type="caution">
    <text evidence="2">The sequence shown here is derived from an EMBL/GenBank/DDBJ whole genome shotgun (WGS) entry which is preliminary data.</text>
</comment>
<feature type="compositionally biased region" description="Basic and acidic residues" evidence="1">
    <location>
        <begin position="1"/>
        <end position="15"/>
    </location>
</feature>
<evidence type="ECO:0000313" key="3">
    <source>
        <dbReference type="Proteomes" id="UP001341840"/>
    </source>
</evidence>
<feature type="region of interest" description="Disordered" evidence="1">
    <location>
        <begin position="1"/>
        <end position="27"/>
    </location>
</feature>
<sequence>MKHCKEWDKFKEIKKSGGQNSERQMRREEHLDIVERRGLKWNQVEAEFQGVENVIQHPGGKHGVIKATQEEIEESEKNRRKLKSKDPRYTWELNPSSRNLTEATHYTCRTHVTGINFQSQS</sequence>